<dbReference type="CDD" id="cd10747">
    <property type="entry name" value="DnaJ_C"/>
    <property type="match status" value="1"/>
</dbReference>
<organism evidence="13 14">
    <name type="scientific">Iodidimonas nitroreducens</name>
    <dbReference type="NCBI Taxonomy" id="1236968"/>
    <lineage>
        <taxon>Bacteria</taxon>
        <taxon>Pseudomonadati</taxon>
        <taxon>Pseudomonadota</taxon>
        <taxon>Alphaproteobacteria</taxon>
        <taxon>Iodidimonadales</taxon>
        <taxon>Iodidimonadaceae</taxon>
        <taxon>Iodidimonas</taxon>
    </lineage>
</organism>
<dbReference type="FunFam" id="2.60.260.20:FF:000004">
    <property type="entry name" value="Molecular chaperone DnaJ"/>
    <property type="match status" value="1"/>
</dbReference>
<keyword evidence="11" id="KW-0143">Chaperone</keyword>
<evidence type="ECO:0000256" key="7">
    <source>
        <dbReference type="ARBA" id="ARBA00022737"/>
    </source>
</evidence>
<evidence type="ECO:0000256" key="1">
    <source>
        <dbReference type="ARBA" id="ARBA00001947"/>
    </source>
</evidence>
<dbReference type="GO" id="GO:0005737">
    <property type="term" value="C:cytoplasm"/>
    <property type="evidence" value="ECO:0007669"/>
    <property type="project" value="UniProtKB-SubCell"/>
</dbReference>
<dbReference type="GO" id="GO:0008270">
    <property type="term" value="F:zinc ion binding"/>
    <property type="evidence" value="ECO:0007669"/>
    <property type="project" value="UniProtKB-KW"/>
</dbReference>
<dbReference type="Pfam" id="PF01556">
    <property type="entry name" value="DnaJ_C"/>
    <property type="match status" value="1"/>
</dbReference>
<evidence type="ECO:0000313" key="13">
    <source>
        <dbReference type="EMBL" id="GER02493.1"/>
    </source>
</evidence>
<keyword evidence="5" id="KW-0235">DNA replication</keyword>
<dbReference type="SUPFAM" id="SSF49493">
    <property type="entry name" value="HSP40/DnaJ peptide-binding domain"/>
    <property type="match status" value="2"/>
</dbReference>
<keyword evidence="8" id="KW-0863">Zinc-finger</keyword>
<dbReference type="AlphaFoldDB" id="A0A5A7N2J5"/>
<evidence type="ECO:0000313" key="14">
    <source>
        <dbReference type="Proteomes" id="UP000324996"/>
    </source>
</evidence>
<comment type="caution">
    <text evidence="13">The sequence shown here is derived from an EMBL/GenBank/DDBJ whole genome shotgun (WGS) entry which is preliminary data.</text>
</comment>
<accession>A0A5A7N2J5</accession>
<evidence type="ECO:0000256" key="5">
    <source>
        <dbReference type="ARBA" id="ARBA00022705"/>
    </source>
</evidence>
<dbReference type="PANTHER" id="PTHR43096">
    <property type="entry name" value="DNAJ HOMOLOG 1, MITOCHONDRIAL-RELATED"/>
    <property type="match status" value="1"/>
</dbReference>
<comment type="subcellular location">
    <subcellularLocation>
        <location evidence="2">Cytoplasm</location>
    </subcellularLocation>
</comment>
<keyword evidence="14" id="KW-1185">Reference proteome</keyword>
<keyword evidence="7" id="KW-0677">Repeat</keyword>
<keyword evidence="9" id="KW-0862">Zinc</keyword>
<comment type="subunit">
    <text evidence="3">Homodimer.</text>
</comment>
<evidence type="ECO:0000256" key="11">
    <source>
        <dbReference type="ARBA" id="ARBA00023186"/>
    </source>
</evidence>
<sequence>MGRVEKVRQLSVKIPAGVEEGTRIRLASEGEAGFRGGPPGDLYIFLSIRPHKLFEREGTTIYCRVPISIVTAILGGDVEVPTIGGGRARLKIPEGTQNGRQFRLRNKGMPQINTPIYGDMMIEVQVETPVNLSKAQKEKIRSLGEDFGERHTPQSSGFFSRVKDLWDDLTD</sequence>
<evidence type="ECO:0000256" key="6">
    <source>
        <dbReference type="ARBA" id="ARBA00022723"/>
    </source>
</evidence>
<dbReference type="GO" id="GO:0051082">
    <property type="term" value="F:unfolded protein binding"/>
    <property type="evidence" value="ECO:0007669"/>
    <property type="project" value="InterPro"/>
</dbReference>
<keyword evidence="10" id="KW-0346">Stress response</keyword>
<dbReference type="Proteomes" id="UP000324996">
    <property type="component" value="Unassembled WGS sequence"/>
</dbReference>
<evidence type="ECO:0000256" key="10">
    <source>
        <dbReference type="ARBA" id="ARBA00023016"/>
    </source>
</evidence>
<proteinExistence type="predicted"/>
<evidence type="ECO:0000256" key="4">
    <source>
        <dbReference type="ARBA" id="ARBA00022490"/>
    </source>
</evidence>
<name>A0A5A7N2J5_9PROT</name>
<dbReference type="InterPro" id="IPR008971">
    <property type="entry name" value="HSP40/DnaJ_pept-bd"/>
</dbReference>
<comment type="cofactor">
    <cofactor evidence="1">
        <name>Zn(2+)</name>
        <dbReference type="ChEBI" id="CHEBI:29105"/>
    </cofactor>
</comment>
<dbReference type="GO" id="GO:0042026">
    <property type="term" value="P:protein refolding"/>
    <property type="evidence" value="ECO:0007669"/>
    <property type="project" value="TreeGrafter"/>
</dbReference>
<dbReference type="GO" id="GO:0006260">
    <property type="term" value="P:DNA replication"/>
    <property type="evidence" value="ECO:0007669"/>
    <property type="project" value="UniProtKB-KW"/>
</dbReference>
<evidence type="ECO:0000256" key="3">
    <source>
        <dbReference type="ARBA" id="ARBA00011738"/>
    </source>
</evidence>
<dbReference type="EMBL" id="BKCN01000001">
    <property type="protein sequence ID" value="GER02493.1"/>
    <property type="molecule type" value="Genomic_DNA"/>
</dbReference>
<reference evidence="13 14" key="1">
    <citation type="submission" date="2019-09" db="EMBL/GenBank/DDBJ databases">
        <title>NBRP : Genome information of microbial organism related human and environment.</title>
        <authorList>
            <person name="Hattori M."/>
            <person name="Oshima K."/>
            <person name="Inaba H."/>
            <person name="Suda W."/>
            <person name="Sakamoto M."/>
            <person name="Iino T."/>
            <person name="Kitahara M."/>
            <person name="Oshida Y."/>
            <person name="Iida T."/>
            <person name="Kudo T."/>
            <person name="Itoh T."/>
            <person name="Ohkuma M."/>
        </authorList>
    </citation>
    <scope>NUCLEOTIDE SEQUENCE [LARGE SCALE GENOMIC DNA]</scope>
    <source>
        <strain evidence="13 14">Q-1</strain>
    </source>
</reference>
<gene>
    <name evidence="13" type="ORF">JCM17846_01750</name>
</gene>
<evidence type="ECO:0000256" key="2">
    <source>
        <dbReference type="ARBA" id="ARBA00004496"/>
    </source>
</evidence>
<protein>
    <recommendedName>
        <fullName evidence="12">Chaperone DnaJ C-terminal domain-containing protein</fullName>
    </recommendedName>
</protein>
<keyword evidence="4" id="KW-0963">Cytoplasm</keyword>
<evidence type="ECO:0000256" key="9">
    <source>
        <dbReference type="ARBA" id="ARBA00022833"/>
    </source>
</evidence>
<dbReference type="PANTHER" id="PTHR43096:SF48">
    <property type="entry name" value="CHAPERONE PROTEIN DNAJ"/>
    <property type="match status" value="1"/>
</dbReference>
<feature type="domain" description="Chaperone DnaJ C-terminal" evidence="12">
    <location>
        <begin position="6"/>
        <end position="129"/>
    </location>
</feature>
<evidence type="ECO:0000259" key="12">
    <source>
        <dbReference type="Pfam" id="PF01556"/>
    </source>
</evidence>
<dbReference type="InterPro" id="IPR002939">
    <property type="entry name" value="DnaJ_C"/>
</dbReference>
<evidence type="ECO:0000256" key="8">
    <source>
        <dbReference type="ARBA" id="ARBA00022771"/>
    </source>
</evidence>
<dbReference type="Gene3D" id="2.60.260.20">
    <property type="entry name" value="Urease metallochaperone UreE, N-terminal domain"/>
    <property type="match status" value="2"/>
</dbReference>
<keyword evidence="6" id="KW-0479">Metal-binding</keyword>